<dbReference type="PANTHER" id="PTHR31415:SF52">
    <property type="entry name" value="LATE EMBRYOGENESIS ABUNDANT (LEA) HYDROXYPROLINE-RICH GLYCOPROTEIN FAMILY-RELATED"/>
    <property type="match status" value="1"/>
</dbReference>
<dbReference type="Proteomes" id="UP000826271">
    <property type="component" value="Unassembled WGS sequence"/>
</dbReference>
<evidence type="ECO:0000313" key="4">
    <source>
        <dbReference type="Proteomes" id="UP000826271"/>
    </source>
</evidence>
<dbReference type="GO" id="GO:0098542">
    <property type="term" value="P:defense response to other organism"/>
    <property type="evidence" value="ECO:0007669"/>
    <property type="project" value="InterPro"/>
</dbReference>
<keyword evidence="2" id="KW-0472">Membrane</keyword>
<evidence type="ECO:0000256" key="1">
    <source>
        <dbReference type="ARBA" id="ARBA00004370"/>
    </source>
</evidence>
<evidence type="ECO:0000313" key="3">
    <source>
        <dbReference type="EMBL" id="KAG8365042.1"/>
    </source>
</evidence>
<dbReference type="AlphaFoldDB" id="A0AAV6WCE0"/>
<keyword evidence="4" id="KW-1185">Reference proteome</keyword>
<organism evidence="3 4">
    <name type="scientific">Buddleja alternifolia</name>
    <dbReference type="NCBI Taxonomy" id="168488"/>
    <lineage>
        <taxon>Eukaryota</taxon>
        <taxon>Viridiplantae</taxon>
        <taxon>Streptophyta</taxon>
        <taxon>Embryophyta</taxon>
        <taxon>Tracheophyta</taxon>
        <taxon>Spermatophyta</taxon>
        <taxon>Magnoliopsida</taxon>
        <taxon>eudicotyledons</taxon>
        <taxon>Gunneridae</taxon>
        <taxon>Pentapetalae</taxon>
        <taxon>asterids</taxon>
        <taxon>lamiids</taxon>
        <taxon>Lamiales</taxon>
        <taxon>Scrophulariaceae</taxon>
        <taxon>Buddlejeae</taxon>
        <taxon>Buddleja</taxon>
    </lineage>
</organism>
<name>A0AAV6WCE0_9LAMI</name>
<sequence>MKDKGVNYANISLTFYYALNNSYNLPVANFTVPGFYQGHEKKAHRRKVVEAVGLPWAAAREAVSNGSTVSFRVGLATRVKYKILVWFTKRQSLVVVGDVAVDGSGEKVKKKGIKLKSGAPDMRCRLVIVFTFLVILLL</sequence>
<reference evidence="3" key="1">
    <citation type="submission" date="2019-10" db="EMBL/GenBank/DDBJ databases">
        <authorList>
            <person name="Zhang R."/>
            <person name="Pan Y."/>
            <person name="Wang J."/>
            <person name="Ma R."/>
            <person name="Yu S."/>
        </authorList>
    </citation>
    <scope>NUCLEOTIDE SEQUENCE</scope>
    <source>
        <strain evidence="3">LA-IB0</strain>
        <tissue evidence="3">Leaf</tissue>
    </source>
</reference>
<dbReference type="EMBL" id="WHWC01000018">
    <property type="protein sequence ID" value="KAG8365042.1"/>
    <property type="molecule type" value="Genomic_DNA"/>
</dbReference>
<comment type="caution">
    <text evidence="3">The sequence shown here is derived from an EMBL/GenBank/DDBJ whole genome shotgun (WGS) entry which is preliminary data.</text>
</comment>
<comment type="subcellular location">
    <subcellularLocation>
        <location evidence="1">Membrane</location>
    </subcellularLocation>
</comment>
<proteinExistence type="predicted"/>
<protein>
    <recommendedName>
        <fullName evidence="5">Late embryogenesis abundant protein LEA-2 subgroup domain-containing protein</fullName>
    </recommendedName>
</protein>
<gene>
    <name evidence="3" type="ORF">BUALT_Bualt18G0061800</name>
</gene>
<dbReference type="GO" id="GO:0005886">
    <property type="term" value="C:plasma membrane"/>
    <property type="evidence" value="ECO:0007669"/>
    <property type="project" value="TreeGrafter"/>
</dbReference>
<dbReference type="GO" id="GO:0009506">
    <property type="term" value="C:plasmodesma"/>
    <property type="evidence" value="ECO:0007669"/>
    <property type="project" value="TreeGrafter"/>
</dbReference>
<evidence type="ECO:0000256" key="2">
    <source>
        <dbReference type="ARBA" id="ARBA00023136"/>
    </source>
</evidence>
<dbReference type="PANTHER" id="PTHR31415">
    <property type="entry name" value="OS05G0367900 PROTEIN"/>
    <property type="match status" value="1"/>
</dbReference>
<accession>A0AAV6WCE0</accession>
<evidence type="ECO:0008006" key="5">
    <source>
        <dbReference type="Google" id="ProtNLM"/>
    </source>
</evidence>
<dbReference type="InterPro" id="IPR044839">
    <property type="entry name" value="NDR1-like"/>
</dbReference>